<reference evidence="1" key="2">
    <citation type="journal article" date="2019" name="IMA Fungus">
        <title>Genome sequencing and comparison of five Tilletia species to identify candidate genes for the detection of regulated species infecting wheat.</title>
        <authorList>
            <person name="Nguyen H.D.T."/>
            <person name="Sultana T."/>
            <person name="Kesanakurti P."/>
            <person name="Hambleton S."/>
        </authorList>
    </citation>
    <scope>NUCLEOTIDE SEQUENCE</scope>
    <source>
        <strain evidence="1">DAOMC 236416</strain>
    </source>
</reference>
<evidence type="ECO:0000313" key="2">
    <source>
        <dbReference type="Proteomes" id="UP000077521"/>
    </source>
</evidence>
<sequence>MLDQFYSSGAVSINARMSINERLNPAQERETFVAALYPNQDRQKHLVVDSDTIMADLETGKVEDLIDDDVIKMPSTALEL</sequence>
<dbReference type="EMBL" id="LWDF02000428">
    <property type="protein sequence ID" value="KAE8248807.1"/>
    <property type="molecule type" value="Genomic_DNA"/>
</dbReference>
<gene>
    <name evidence="1" type="ORF">A4X13_0g5467</name>
</gene>
<name>A0A177TU61_9BASI</name>
<proteinExistence type="predicted"/>
<evidence type="ECO:0000313" key="1">
    <source>
        <dbReference type="EMBL" id="KAE8248807.1"/>
    </source>
</evidence>
<keyword evidence="2" id="KW-1185">Reference proteome</keyword>
<protein>
    <submittedName>
        <fullName evidence="1">Uncharacterized protein</fullName>
    </submittedName>
</protein>
<dbReference type="AlphaFoldDB" id="A0A177TU61"/>
<comment type="caution">
    <text evidence="1">The sequence shown here is derived from an EMBL/GenBank/DDBJ whole genome shotgun (WGS) entry which is preliminary data.</text>
</comment>
<reference evidence="1" key="1">
    <citation type="submission" date="2016-04" db="EMBL/GenBank/DDBJ databases">
        <authorList>
            <person name="Nguyen H.D."/>
            <person name="Samba Siva P."/>
            <person name="Cullis J."/>
            <person name="Levesque C.A."/>
            <person name="Hambleton S."/>
        </authorList>
    </citation>
    <scope>NUCLEOTIDE SEQUENCE</scope>
    <source>
        <strain evidence="1">DAOMC 236416</strain>
    </source>
</reference>
<dbReference type="Proteomes" id="UP000077521">
    <property type="component" value="Unassembled WGS sequence"/>
</dbReference>
<organism evidence="1 2">
    <name type="scientific">Tilletia indica</name>
    <dbReference type="NCBI Taxonomy" id="43049"/>
    <lineage>
        <taxon>Eukaryota</taxon>
        <taxon>Fungi</taxon>
        <taxon>Dikarya</taxon>
        <taxon>Basidiomycota</taxon>
        <taxon>Ustilaginomycotina</taxon>
        <taxon>Exobasidiomycetes</taxon>
        <taxon>Tilletiales</taxon>
        <taxon>Tilletiaceae</taxon>
        <taxon>Tilletia</taxon>
    </lineage>
</organism>
<accession>A0A177TU61</accession>